<evidence type="ECO:0000256" key="1">
    <source>
        <dbReference type="ARBA" id="ARBA00008558"/>
    </source>
</evidence>
<dbReference type="Pfam" id="PF07221">
    <property type="entry name" value="GlcNAc_2-epim"/>
    <property type="match status" value="1"/>
</dbReference>
<dbReference type="GO" id="GO:0016853">
    <property type="term" value="F:isomerase activity"/>
    <property type="evidence" value="ECO:0007669"/>
    <property type="project" value="UniProtKB-KW"/>
</dbReference>
<evidence type="ECO:0000256" key="2">
    <source>
        <dbReference type="ARBA" id="ARBA00023235"/>
    </source>
</evidence>
<reference evidence="3" key="1">
    <citation type="submission" date="2018-05" db="EMBL/GenBank/DDBJ databases">
        <authorList>
            <person name="Lanie J.A."/>
            <person name="Ng W.-L."/>
            <person name="Kazmierczak K.M."/>
            <person name="Andrzejewski T.M."/>
            <person name="Davidsen T.M."/>
            <person name="Wayne K.J."/>
            <person name="Tettelin H."/>
            <person name="Glass J.I."/>
            <person name="Rusch D."/>
            <person name="Podicherti R."/>
            <person name="Tsui H.-C.T."/>
            <person name="Winkler M.E."/>
        </authorList>
    </citation>
    <scope>NUCLEOTIDE SEQUENCE</scope>
</reference>
<dbReference type="GO" id="GO:0005975">
    <property type="term" value="P:carbohydrate metabolic process"/>
    <property type="evidence" value="ECO:0007669"/>
    <property type="project" value="InterPro"/>
</dbReference>
<dbReference type="InterPro" id="IPR010819">
    <property type="entry name" value="AGE/CE"/>
</dbReference>
<dbReference type="InterPro" id="IPR012341">
    <property type="entry name" value="6hp_glycosidase-like_sf"/>
</dbReference>
<evidence type="ECO:0008006" key="4">
    <source>
        <dbReference type="Google" id="ProtNLM"/>
    </source>
</evidence>
<evidence type="ECO:0000313" key="3">
    <source>
        <dbReference type="EMBL" id="SUZ91013.1"/>
    </source>
</evidence>
<dbReference type="SUPFAM" id="SSF48208">
    <property type="entry name" value="Six-hairpin glycosidases"/>
    <property type="match status" value="1"/>
</dbReference>
<dbReference type="EMBL" id="UINC01001941">
    <property type="protein sequence ID" value="SUZ91013.1"/>
    <property type="molecule type" value="Genomic_DNA"/>
</dbReference>
<protein>
    <recommendedName>
        <fullName evidence="4">N-acylglucosamine 2-epimerase</fullName>
    </recommendedName>
</protein>
<gene>
    <name evidence="3" type="ORF">METZ01_LOCUS43867</name>
</gene>
<name>A0A381RQ92_9ZZZZ</name>
<accession>A0A381RQ92</accession>
<keyword evidence="2" id="KW-0413">Isomerase</keyword>
<comment type="similarity">
    <text evidence="1">Belongs to the N-acylglucosamine 2-epimerase family.</text>
</comment>
<dbReference type="AlphaFoldDB" id="A0A381RQ92"/>
<sequence length="390" mass="44667">MQFFENHLKQQILPFWLEHCVDHEGGGFNNCVNDDGSLVSTEKFLWSQGRALWVFSSLYNDLDGDPKWLEIATPIARLLIDKGRTPDGDWFFSLNADGSPKKASQSIYVNAFCTYGLTEFARATGDSESLEVSLDSFKYVSPQLDDHSSFQTQPHLIPTGFQAHGPLMIFALVFHDLGCLSGNKDIKDGALALAERIMTQHLKPEKKLLYEFVRPGGELVDSDIGKTIVPGHVIESMWFMARIYSHHGLSDRLKIVLETIRWHLELGWDSDFGGIRLACHADNGNAAWHMPDAKIWWPHTESLLALLQAYEINHAEWAIEWYWKVHEYTFSHFPNQQHGEWFHNLNRDGIPMRPYLKDLPVKDPFHLPRALIYSILILKRLAAESNKVQD</sequence>
<dbReference type="InterPro" id="IPR008928">
    <property type="entry name" value="6-hairpin_glycosidase_sf"/>
</dbReference>
<organism evidence="3">
    <name type="scientific">marine metagenome</name>
    <dbReference type="NCBI Taxonomy" id="408172"/>
    <lineage>
        <taxon>unclassified sequences</taxon>
        <taxon>metagenomes</taxon>
        <taxon>ecological metagenomes</taxon>
    </lineage>
</organism>
<dbReference type="Gene3D" id="1.50.10.10">
    <property type="match status" value="1"/>
</dbReference>
<proteinExistence type="inferred from homology"/>
<dbReference type="PANTHER" id="PTHR15108">
    <property type="entry name" value="N-ACYLGLUCOSAMINE-2-EPIMERASE"/>
    <property type="match status" value="1"/>
</dbReference>